<evidence type="ECO:0000313" key="13">
    <source>
        <dbReference type="Proteomes" id="UP000234790"/>
    </source>
</evidence>
<keyword evidence="4" id="KW-0288">FMN</keyword>
<dbReference type="EC" id="2.7.7.2" evidence="2"/>
<accession>A0A2K9LU34</accession>
<evidence type="ECO:0000256" key="8">
    <source>
        <dbReference type="ARBA" id="ARBA00022827"/>
    </source>
</evidence>
<keyword evidence="13" id="KW-1185">Reference proteome</keyword>
<organism evidence="12 13">
    <name type="scientific">Spiroplasma monobiae MQ-1</name>
    <dbReference type="NCBI Taxonomy" id="1336748"/>
    <lineage>
        <taxon>Bacteria</taxon>
        <taxon>Bacillati</taxon>
        <taxon>Mycoplasmatota</taxon>
        <taxon>Mollicutes</taxon>
        <taxon>Entomoplasmatales</taxon>
        <taxon>Spiroplasmataceae</taxon>
        <taxon>Spiroplasma</taxon>
    </lineage>
</organism>
<sequence>MDTMIKIETFLNENESFNFEESVVCIGFFDGIHKMHDKIISKAKSISENENLNWNIITFTEKVSDFLNKTNNNIQLKENKYLQFKNKYNPNFLIEIQVNKETITKSAEYFCDFLKTNLKVKKIVVGDDFRFGYKGTGDVQLLRSFFGEENVILFKRVKEISTSLVRENIISGNIEEIKRILDRNIFVTFKKIEDKKFSIIDFNLNLANGLYEIKMDSEIQEIEILENKTEFNIGKDVVTVEVLRRVM</sequence>
<evidence type="ECO:0000256" key="10">
    <source>
        <dbReference type="ARBA" id="ARBA00049494"/>
    </source>
</evidence>
<dbReference type="Pfam" id="PF06574">
    <property type="entry name" value="FAD_syn"/>
    <property type="match status" value="1"/>
</dbReference>
<dbReference type="GO" id="GO:0009231">
    <property type="term" value="P:riboflavin biosynthetic process"/>
    <property type="evidence" value="ECO:0007669"/>
    <property type="project" value="InterPro"/>
</dbReference>
<keyword evidence="8" id="KW-0274">FAD</keyword>
<evidence type="ECO:0000256" key="6">
    <source>
        <dbReference type="ARBA" id="ARBA00022695"/>
    </source>
</evidence>
<dbReference type="GO" id="GO:0006747">
    <property type="term" value="P:FAD biosynthetic process"/>
    <property type="evidence" value="ECO:0007669"/>
    <property type="project" value="UniProtKB-UniPathway"/>
</dbReference>
<keyword evidence="3" id="KW-0285">Flavoprotein</keyword>
<protein>
    <recommendedName>
        <fullName evidence="2">FAD synthase</fullName>
        <ecNumber evidence="2">2.7.7.2</ecNumber>
    </recommendedName>
</protein>
<evidence type="ECO:0000256" key="5">
    <source>
        <dbReference type="ARBA" id="ARBA00022679"/>
    </source>
</evidence>
<evidence type="ECO:0000256" key="1">
    <source>
        <dbReference type="ARBA" id="ARBA00004726"/>
    </source>
</evidence>
<comment type="catalytic activity">
    <reaction evidence="10">
        <text>FMN + ATP + H(+) = FAD + diphosphate</text>
        <dbReference type="Rhea" id="RHEA:17237"/>
        <dbReference type="ChEBI" id="CHEBI:15378"/>
        <dbReference type="ChEBI" id="CHEBI:30616"/>
        <dbReference type="ChEBI" id="CHEBI:33019"/>
        <dbReference type="ChEBI" id="CHEBI:57692"/>
        <dbReference type="ChEBI" id="CHEBI:58210"/>
        <dbReference type="EC" id="2.7.7.2"/>
    </reaction>
</comment>
<dbReference type="SUPFAM" id="SSF52374">
    <property type="entry name" value="Nucleotidylyl transferase"/>
    <property type="match status" value="1"/>
</dbReference>
<keyword evidence="9" id="KW-0067">ATP-binding</keyword>
<dbReference type="KEGG" id="smoo:SMONO_v1c03300"/>
<keyword evidence="5 12" id="KW-0808">Transferase</keyword>
<feature type="domain" description="FAD synthetase" evidence="11">
    <location>
        <begin position="20"/>
        <end position="149"/>
    </location>
</feature>
<evidence type="ECO:0000313" key="12">
    <source>
        <dbReference type="EMBL" id="AUM62579.1"/>
    </source>
</evidence>
<evidence type="ECO:0000256" key="7">
    <source>
        <dbReference type="ARBA" id="ARBA00022741"/>
    </source>
</evidence>
<gene>
    <name evidence="12" type="primary">ribC</name>
    <name evidence="12" type="ORF">SMONO_v1c03300</name>
</gene>
<dbReference type="Proteomes" id="UP000234790">
    <property type="component" value="Chromosome"/>
</dbReference>
<keyword evidence="12" id="KW-0418">Kinase</keyword>
<evidence type="ECO:0000256" key="4">
    <source>
        <dbReference type="ARBA" id="ARBA00022643"/>
    </source>
</evidence>
<dbReference type="UniPathway" id="UPA00277">
    <property type="reaction ID" value="UER00407"/>
</dbReference>
<evidence type="ECO:0000256" key="9">
    <source>
        <dbReference type="ARBA" id="ARBA00022840"/>
    </source>
</evidence>
<dbReference type="InterPro" id="IPR015864">
    <property type="entry name" value="FAD_synthase"/>
</dbReference>
<dbReference type="EMBL" id="CP025543">
    <property type="protein sequence ID" value="AUM62579.1"/>
    <property type="molecule type" value="Genomic_DNA"/>
</dbReference>
<dbReference type="AlphaFoldDB" id="A0A2K9LU34"/>
<dbReference type="GO" id="GO:0016301">
    <property type="term" value="F:kinase activity"/>
    <property type="evidence" value="ECO:0007669"/>
    <property type="project" value="UniProtKB-KW"/>
</dbReference>
<keyword evidence="6 12" id="KW-0548">Nucleotidyltransferase</keyword>
<evidence type="ECO:0000259" key="11">
    <source>
        <dbReference type="Pfam" id="PF06574"/>
    </source>
</evidence>
<evidence type="ECO:0000256" key="3">
    <source>
        <dbReference type="ARBA" id="ARBA00022630"/>
    </source>
</evidence>
<comment type="pathway">
    <text evidence="1">Cofactor biosynthesis; FAD biosynthesis; FAD from FMN: step 1/1.</text>
</comment>
<evidence type="ECO:0000256" key="2">
    <source>
        <dbReference type="ARBA" id="ARBA00012393"/>
    </source>
</evidence>
<keyword evidence="7" id="KW-0547">Nucleotide-binding</keyword>
<dbReference type="GO" id="GO:0003919">
    <property type="term" value="F:FMN adenylyltransferase activity"/>
    <property type="evidence" value="ECO:0007669"/>
    <property type="project" value="UniProtKB-EC"/>
</dbReference>
<reference evidence="12 13" key="1">
    <citation type="submission" date="2017-12" db="EMBL/GenBank/DDBJ databases">
        <title>Complete genome sequence of Spiroplasma monobiae MQ-1 (ATCC 33825).</title>
        <authorList>
            <person name="Tsai Y.-M."/>
            <person name="Lo W.-S."/>
            <person name="Wu P.-S."/>
            <person name="Cho S.-T."/>
            <person name="Kuo C.-H."/>
        </authorList>
    </citation>
    <scope>NUCLEOTIDE SEQUENCE [LARGE SCALE GENOMIC DNA]</scope>
    <source>
        <strain evidence="12 13">MQ-1</strain>
    </source>
</reference>
<proteinExistence type="predicted"/>
<dbReference type="GO" id="GO:0005524">
    <property type="term" value="F:ATP binding"/>
    <property type="evidence" value="ECO:0007669"/>
    <property type="project" value="UniProtKB-KW"/>
</dbReference>
<dbReference type="Gene3D" id="3.40.50.620">
    <property type="entry name" value="HUPs"/>
    <property type="match status" value="1"/>
</dbReference>
<dbReference type="InterPro" id="IPR014729">
    <property type="entry name" value="Rossmann-like_a/b/a_fold"/>
</dbReference>
<name>A0A2K9LU34_SPISQ</name>